<dbReference type="GO" id="GO:0046061">
    <property type="term" value="P:dATP catabolic process"/>
    <property type="evidence" value="ECO:0007669"/>
    <property type="project" value="TreeGrafter"/>
</dbReference>
<dbReference type="GO" id="GO:0046076">
    <property type="term" value="P:dTTP catabolic process"/>
    <property type="evidence" value="ECO:0007669"/>
    <property type="project" value="TreeGrafter"/>
</dbReference>
<protein>
    <recommendedName>
        <fullName evidence="1">NTP pyrophosphohydrolase MazG-like domain-containing protein</fullName>
    </recommendedName>
</protein>
<dbReference type="GO" id="GO:0047429">
    <property type="term" value="F:nucleoside triphosphate diphosphatase activity"/>
    <property type="evidence" value="ECO:0007669"/>
    <property type="project" value="TreeGrafter"/>
</dbReference>
<dbReference type="PANTHER" id="PTHR30522:SF0">
    <property type="entry name" value="NUCLEOSIDE TRIPHOSPHATE PYROPHOSPHOHYDROLASE"/>
    <property type="match status" value="1"/>
</dbReference>
<dbReference type="GO" id="GO:0046047">
    <property type="term" value="P:TTP catabolic process"/>
    <property type="evidence" value="ECO:0007669"/>
    <property type="project" value="TreeGrafter"/>
</dbReference>
<dbReference type="FunFam" id="1.10.287.1080:FF:000001">
    <property type="entry name" value="Nucleoside triphosphate pyrophosphohydrolase"/>
    <property type="match status" value="1"/>
</dbReference>
<keyword evidence="3" id="KW-1185">Reference proteome</keyword>
<organism evidence="2 3">
    <name type="scientific">Agrococcus pavilionensis RW1</name>
    <dbReference type="NCBI Taxonomy" id="1330458"/>
    <lineage>
        <taxon>Bacteria</taxon>
        <taxon>Bacillati</taxon>
        <taxon>Actinomycetota</taxon>
        <taxon>Actinomycetes</taxon>
        <taxon>Micrococcales</taxon>
        <taxon>Microbacteriaceae</taxon>
        <taxon>Agrococcus</taxon>
    </lineage>
</organism>
<sequence length="222" mass="23737">MTALDELVAVMARLRGPGGCPWDGEQTHASLAPYVIEEAHELVEAIEAGDDEHLREELGDVLLQVVFHADIARAEGRFDLEGVARALTEKLRRRHPHVFADVAVDGVGDVVANWDAIKRAEKPERDSALDGIPASLPALARAEKVIRRAGRAGLALPEETATDASAPETEDELGRALLALARGAAERGLDAERALRTATRELEQRLRDAEAAASGPDGAAAR</sequence>
<reference evidence="2 3" key="1">
    <citation type="journal article" date="2013" name="Genome Announc.">
        <title>First draft genome sequence from a member of the genus agrococcus, isolated from modern microbialites.</title>
        <authorList>
            <person name="White R.A.III."/>
            <person name="Grassa C.J."/>
            <person name="Suttle C.A."/>
        </authorList>
    </citation>
    <scope>NUCLEOTIDE SEQUENCE [LARGE SCALE GENOMIC DNA]</scope>
    <source>
        <strain evidence="2 3">RW1</strain>
    </source>
</reference>
<comment type="caution">
    <text evidence="2">The sequence shown here is derived from an EMBL/GenBank/DDBJ whole genome shotgun (WGS) entry which is preliminary data.</text>
</comment>
<dbReference type="AlphaFoldDB" id="U1LR59"/>
<dbReference type="GO" id="GO:0006950">
    <property type="term" value="P:response to stress"/>
    <property type="evidence" value="ECO:0007669"/>
    <property type="project" value="UniProtKB-ARBA"/>
</dbReference>
<dbReference type="InterPro" id="IPR048015">
    <property type="entry name" value="NTP-PPase_MazG-like_N"/>
</dbReference>
<dbReference type="GO" id="GO:0006203">
    <property type="term" value="P:dGTP catabolic process"/>
    <property type="evidence" value="ECO:0007669"/>
    <property type="project" value="TreeGrafter"/>
</dbReference>
<dbReference type="NCBIfam" id="TIGR00444">
    <property type="entry name" value="mazG"/>
    <property type="match status" value="1"/>
</dbReference>
<dbReference type="CDD" id="cd11528">
    <property type="entry name" value="NTP-PPase_MazG_Nterm"/>
    <property type="match status" value="1"/>
</dbReference>
<accession>U1LR59</accession>
<gene>
    <name evidence="2" type="ORF">L332_11010</name>
</gene>
<dbReference type="RefSeq" id="WP_021009988.1">
    <property type="nucleotide sequence ID" value="NZ_ASHR01000014.1"/>
</dbReference>
<dbReference type="Gene3D" id="1.10.287.1080">
    <property type="entry name" value="MazG-like"/>
    <property type="match status" value="2"/>
</dbReference>
<dbReference type="Proteomes" id="UP000016462">
    <property type="component" value="Unassembled WGS sequence"/>
</dbReference>
<name>U1LR59_9MICO</name>
<dbReference type="PANTHER" id="PTHR30522">
    <property type="entry name" value="NUCLEOSIDE TRIPHOSPHATE PYROPHOSPHOHYDROLASE"/>
    <property type="match status" value="1"/>
</dbReference>
<dbReference type="Pfam" id="PF03819">
    <property type="entry name" value="MazG"/>
    <property type="match status" value="1"/>
</dbReference>
<dbReference type="SUPFAM" id="SSF101386">
    <property type="entry name" value="all-alpha NTP pyrophosphatases"/>
    <property type="match status" value="1"/>
</dbReference>
<evidence type="ECO:0000313" key="2">
    <source>
        <dbReference type="EMBL" id="ERG64969.1"/>
    </source>
</evidence>
<dbReference type="InterPro" id="IPR004518">
    <property type="entry name" value="MazG-like_dom"/>
</dbReference>
<evidence type="ECO:0000313" key="3">
    <source>
        <dbReference type="Proteomes" id="UP000016462"/>
    </source>
</evidence>
<dbReference type="EMBL" id="ASHR01000014">
    <property type="protein sequence ID" value="ERG64969.1"/>
    <property type="molecule type" value="Genomic_DNA"/>
</dbReference>
<proteinExistence type="predicted"/>
<dbReference type="GO" id="GO:0046081">
    <property type="term" value="P:dUTP catabolic process"/>
    <property type="evidence" value="ECO:0007669"/>
    <property type="project" value="TreeGrafter"/>
</dbReference>
<dbReference type="InterPro" id="IPR011551">
    <property type="entry name" value="NTP_PyrPHydrolase_MazG"/>
</dbReference>
<feature type="domain" description="NTP pyrophosphohydrolase MazG-like" evidence="1">
    <location>
        <begin position="26"/>
        <end position="99"/>
    </location>
</feature>
<dbReference type="GO" id="GO:0046052">
    <property type="term" value="P:UTP catabolic process"/>
    <property type="evidence" value="ECO:0007669"/>
    <property type="project" value="TreeGrafter"/>
</dbReference>
<evidence type="ECO:0000259" key="1">
    <source>
        <dbReference type="Pfam" id="PF03819"/>
    </source>
</evidence>